<dbReference type="PANTHER" id="PTHR19879:SF9">
    <property type="entry name" value="TRANSCRIPTION INITIATION FACTOR TFIID SUBUNIT 5"/>
    <property type="match status" value="1"/>
</dbReference>
<dbReference type="eggNOG" id="COG0515">
    <property type="taxonomic scope" value="Bacteria"/>
</dbReference>
<dbReference type="Gene3D" id="3.30.200.20">
    <property type="entry name" value="Phosphorylase Kinase, domain 1"/>
    <property type="match status" value="1"/>
</dbReference>
<feature type="repeat" description="WD" evidence="3">
    <location>
        <begin position="448"/>
        <end position="479"/>
    </location>
</feature>
<keyword evidence="6" id="KW-1185">Reference proteome</keyword>
<dbReference type="SUPFAM" id="SSF50978">
    <property type="entry name" value="WD40 repeat-like"/>
    <property type="match status" value="1"/>
</dbReference>
<dbReference type="InterPro" id="IPR011009">
    <property type="entry name" value="Kinase-like_dom_sf"/>
</dbReference>
<reference evidence="5 6" key="1">
    <citation type="submission" date="2008-07" db="EMBL/GenBank/DDBJ databases">
        <authorList>
            <person name="Tandeau de Marsac N."/>
            <person name="Ferriera S."/>
            <person name="Johnson J."/>
            <person name="Kravitz S."/>
            <person name="Beeson K."/>
            <person name="Sutton G."/>
            <person name="Rogers Y.-H."/>
            <person name="Friedman R."/>
            <person name="Frazier M."/>
            <person name="Venter J.C."/>
        </authorList>
    </citation>
    <scope>NUCLEOTIDE SEQUENCE [LARGE SCALE GENOMIC DNA]</scope>
    <source>
        <strain evidence="5 6">PCC 7420</strain>
    </source>
</reference>
<evidence type="ECO:0000256" key="3">
    <source>
        <dbReference type="PROSITE-ProRule" id="PRU00221"/>
    </source>
</evidence>
<evidence type="ECO:0000313" key="5">
    <source>
        <dbReference type="EMBL" id="EDX78221.1"/>
    </source>
</evidence>
<feature type="repeat" description="WD" evidence="3">
    <location>
        <begin position="574"/>
        <end position="608"/>
    </location>
</feature>
<dbReference type="InterPro" id="IPR015943">
    <property type="entry name" value="WD40/YVTN_repeat-like_dom_sf"/>
</dbReference>
<feature type="repeat" description="WD" evidence="3">
    <location>
        <begin position="490"/>
        <end position="531"/>
    </location>
</feature>
<organism evidence="5 6">
    <name type="scientific">Coleofasciculus chthonoplastes PCC 7420</name>
    <dbReference type="NCBI Taxonomy" id="118168"/>
    <lineage>
        <taxon>Bacteria</taxon>
        <taxon>Bacillati</taxon>
        <taxon>Cyanobacteriota</taxon>
        <taxon>Cyanophyceae</taxon>
        <taxon>Coleofasciculales</taxon>
        <taxon>Coleofasciculaceae</taxon>
        <taxon>Coleofasciculus</taxon>
    </lineage>
</organism>
<dbReference type="SUPFAM" id="SSF56112">
    <property type="entry name" value="Protein kinase-like (PK-like)"/>
    <property type="match status" value="1"/>
</dbReference>
<dbReference type="AlphaFoldDB" id="B4VJJ3"/>
<dbReference type="STRING" id="118168.MC7420_7959"/>
<evidence type="ECO:0000313" key="6">
    <source>
        <dbReference type="Proteomes" id="UP000003835"/>
    </source>
</evidence>
<name>B4VJJ3_9CYAN</name>
<protein>
    <submittedName>
        <fullName evidence="5">Protein kinase domain</fullName>
    </submittedName>
</protein>
<keyword evidence="5" id="KW-0808">Transferase</keyword>
<feature type="domain" description="Protein kinase" evidence="4">
    <location>
        <begin position="34"/>
        <end position="288"/>
    </location>
</feature>
<dbReference type="eggNOG" id="COG2319">
    <property type="taxonomic scope" value="Bacteria"/>
</dbReference>
<dbReference type="CDD" id="cd14014">
    <property type="entry name" value="STKc_PknB_like"/>
    <property type="match status" value="1"/>
</dbReference>
<dbReference type="HOGENOM" id="CLU_000288_135_4_3"/>
<dbReference type="SMART" id="SM00320">
    <property type="entry name" value="WD40"/>
    <property type="match status" value="7"/>
</dbReference>
<dbReference type="InterPro" id="IPR019775">
    <property type="entry name" value="WD40_repeat_CS"/>
</dbReference>
<dbReference type="PRINTS" id="PR00320">
    <property type="entry name" value="GPROTEINBRPT"/>
</dbReference>
<dbReference type="CDD" id="cd00200">
    <property type="entry name" value="WD40"/>
    <property type="match status" value="1"/>
</dbReference>
<feature type="repeat" description="WD" evidence="3">
    <location>
        <begin position="364"/>
        <end position="405"/>
    </location>
</feature>
<keyword evidence="1 3" id="KW-0853">WD repeat</keyword>
<sequence>MSYCINPNCPNPENSTTQKFCQTCGTKLILAERYRPLRLLGAGGLGRTLLAEDESQPSKPYCAIKQFYPQGQNNSPKAAQLFHQEAERLKELGNHPQIPAFLAYFEQDTCQYIVQEFIDGQNLNQELSQLGAFSEKQICSLLSDLLPVLQFIHQGNVIHRDIKPENIIRRRRDNKLVLVDFGAAKYATWTILAKTGTTIGSAGYAAPEQTFGKAVFASDIYSLGVTCIHLLTQMQPFDLYEPLESGFIWRQYLVNNPISHNLAGLLDKMIDPVMKQRHQSVEQVLQYFHHLGTNKVTIQPTISSQPLNVNASLINTIRGHSDRISTITFSPDKKSLASGSVDKTIKLWQVSMAWEIRTFGGWFSGNHSKEITCLAFSPDGKYLVSGSRDETLRLWQVKTGKQRVSVKSHNGGVDSVAFNPKKRLLVSCGRDNKIRICQSQTLKTIQVLSSRSSGFNCVAFSPDGQILASGSGYRTIKLWYVPHWQRLGTLAGHINSVDAIAFSPDSMILASGSSDATIRLWDIRTLTQTALIQGNFPQVRSLAFSPDGRLLASCGGDNRIKIWDVATGQECCTLEGHTDIVQVVAFSPDGQTLASGSCDKTIKIWRVW</sequence>
<dbReference type="EMBL" id="DS989842">
    <property type="protein sequence ID" value="EDX78221.1"/>
    <property type="molecule type" value="Genomic_DNA"/>
</dbReference>
<dbReference type="Pfam" id="PF00400">
    <property type="entry name" value="WD40"/>
    <property type="match status" value="7"/>
</dbReference>
<dbReference type="NCBIfam" id="NF045510">
    <property type="entry name" value="4Cys_prefix_kin"/>
    <property type="match status" value="1"/>
</dbReference>
<evidence type="ECO:0000256" key="1">
    <source>
        <dbReference type="ARBA" id="ARBA00022574"/>
    </source>
</evidence>
<dbReference type="GO" id="GO:0005524">
    <property type="term" value="F:ATP binding"/>
    <property type="evidence" value="ECO:0007669"/>
    <property type="project" value="InterPro"/>
</dbReference>
<gene>
    <name evidence="5" type="ORF">MC7420_7959</name>
</gene>
<dbReference type="PROSITE" id="PS50011">
    <property type="entry name" value="PROTEIN_KINASE_DOM"/>
    <property type="match status" value="1"/>
</dbReference>
<dbReference type="Proteomes" id="UP000003835">
    <property type="component" value="Unassembled WGS sequence"/>
</dbReference>
<dbReference type="InterPro" id="IPR036322">
    <property type="entry name" value="WD40_repeat_dom_sf"/>
</dbReference>
<dbReference type="SMART" id="SM00220">
    <property type="entry name" value="S_TKc"/>
    <property type="match status" value="1"/>
</dbReference>
<feature type="repeat" description="WD" evidence="3">
    <location>
        <begin position="532"/>
        <end position="573"/>
    </location>
</feature>
<proteinExistence type="predicted"/>
<dbReference type="PROSITE" id="PS00678">
    <property type="entry name" value="WD_REPEATS_1"/>
    <property type="match status" value="2"/>
</dbReference>
<evidence type="ECO:0000259" key="4">
    <source>
        <dbReference type="PROSITE" id="PS50011"/>
    </source>
</evidence>
<dbReference type="PROSITE" id="PS50294">
    <property type="entry name" value="WD_REPEATS_REGION"/>
    <property type="match status" value="7"/>
</dbReference>
<keyword evidence="2" id="KW-0677">Repeat</keyword>
<dbReference type="RefSeq" id="WP_006098656.1">
    <property type="nucleotide sequence ID" value="NZ_DS989842.1"/>
</dbReference>
<dbReference type="InterPro" id="IPR020472">
    <property type="entry name" value="WD40_PAC1"/>
</dbReference>
<dbReference type="InterPro" id="IPR000719">
    <property type="entry name" value="Prot_kinase_dom"/>
</dbReference>
<dbReference type="Gene3D" id="1.10.510.10">
    <property type="entry name" value="Transferase(Phosphotransferase) domain 1"/>
    <property type="match status" value="1"/>
</dbReference>
<keyword evidence="5" id="KW-0418">Kinase</keyword>
<dbReference type="PANTHER" id="PTHR19879">
    <property type="entry name" value="TRANSCRIPTION INITIATION FACTOR TFIID"/>
    <property type="match status" value="1"/>
</dbReference>
<dbReference type="Pfam" id="PF00069">
    <property type="entry name" value="Pkinase"/>
    <property type="match status" value="1"/>
</dbReference>
<evidence type="ECO:0000256" key="2">
    <source>
        <dbReference type="ARBA" id="ARBA00022737"/>
    </source>
</evidence>
<feature type="repeat" description="WD" evidence="3">
    <location>
        <begin position="317"/>
        <end position="358"/>
    </location>
</feature>
<dbReference type="OrthoDB" id="500858at2"/>
<accession>B4VJJ3</accession>
<feature type="repeat" description="WD" evidence="3">
    <location>
        <begin position="406"/>
        <end position="436"/>
    </location>
</feature>
<dbReference type="InterPro" id="IPR001680">
    <property type="entry name" value="WD40_rpt"/>
</dbReference>
<dbReference type="GO" id="GO:0004672">
    <property type="term" value="F:protein kinase activity"/>
    <property type="evidence" value="ECO:0007669"/>
    <property type="project" value="InterPro"/>
</dbReference>
<dbReference type="Gene3D" id="2.130.10.10">
    <property type="entry name" value="YVTN repeat-like/Quinoprotein amine dehydrogenase"/>
    <property type="match status" value="3"/>
</dbReference>
<dbReference type="PROSITE" id="PS50082">
    <property type="entry name" value="WD_REPEATS_2"/>
    <property type="match status" value="7"/>
</dbReference>